<keyword evidence="3" id="KW-1185">Reference proteome</keyword>
<proteinExistence type="predicted"/>
<dbReference type="OrthoDB" id="9135112at2"/>
<evidence type="ECO:0000256" key="1">
    <source>
        <dbReference type="SAM" id="MobiDB-lite"/>
    </source>
</evidence>
<evidence type="ECO:0000313" key="2">
    <source>
        <dbReference type="EMBL" id="TDG24160.1"/>
    </source>
</evidence>
<feature type="region of interest" description="Disordered" evidence="1">
    <location>
        <begin position="167"/>
        <end position="186"/>
    </location>
</feature>
<protein>
    <submittedName>
        <fullName evidence="2">Uncharacterized protein</fullName>
    </submittedName>
</protein>
<name>A0A4R5MBK3_9BURK</name>
<organism evidence="2 3">
    <name type="scientific">Paraburkholderia silviterrae</name>
    <dbReference type="NCBI Taxonomy" id="2528715"/>
    <lineage>
        <taxon>Bacteria</taxon>
        <taxon>Pseudomonadati</taxon>
        <taxon>Pseudomonadota</taxon>
        <taxon>Betaproteobacteria</taxon>
        <taxon>Burkholderiales</taxon>
        <taxon>Burkholderiaceae</taxon>
        <taxon>Paraburkholderia</taxon>
    </lineage>
</organism>
<sequence>MSHTKQNTPEVDEVLMQFAAERSLPTPAQLQHYIQEFPQFKAELIEFAASLVEDQFHGEPVETETSEAAAQRAVSQFQNLRYEYAKRGVPVSSAKADNPIARLSKGEFGELVAKLQLPKQVVAKLRDRKIRFGTIPERLIDALASGLEVARDGVIAHLMARPQMARLTTSSLSPGEPRETQQESFEEALASACLPPEQVSEVMKRFSNEI</sequence>
<dbReference type="Proteomes" id="UP000295722">
    <property type="component" value="Unassembled WGS sequence"/>
</dbReference>
<reference evidence="2 3" key="1">
    <citation type="submission" date="2019-03" db="EMBL/GenBank/DDBJ databases">
        <title>Paraburkholderia sp. 4M-K11, isolated from subtropical forest soil.</title>
        <authorList>
            <person name="Gao Z.-H."/>
            <person name="Qiu L.-H."/>
        </authorList>
    </citation>
    <scope>NUCLEOTIDE SEQUENCE [LARGE SCALE GENOMIC DNA]</scope>
    <source>
        <strain evidence="2 3">4M-K11</strain>
    </source>
</reference>
<evidence type="ECO:0000313" key="3">
    <source>
        <dbReference type="Proteomes" id="UP000295722"/>
    </source>
</evidence>
<gene>
    <name evidence="2" type="ORF">EYW47_11725</name>
</gene>
<accession>A0A4R5MBK3</accession>
<comment type="caution">
    <text evidence="2">The sequence shown here is derived from an EMBL/GenBank/DDBJ whole genome shotgun (WGS) entry which is preliminary data.</text>
</comment>
<dbReference type="RefSeq" id="WP_133195005.1">
    <property type="nucleotide sequence ID" value="NZ_JBHUCW010000018.1"/>
</dbReference>
<dbReference type="EMBL" id="SMRP01000004">
    <property type="protein sequence ID" value="TDG24160.1"/>
    <property type="molecule type" value="Genomic_DNA"/>
</dbReference>
<dbReference type="AlphaFoldDB" id="A0A4R5MBK3"/>